<protein>
    <recommendedName>
        <fullName evidence="2">WSC domain-containing protein</fullName>
    </recommendedName>
</protein>
<dbReference type="Proteomes" id="UP000800082">
    <property type="component" value="Unassembled WGS sequence"/>
</dbReference>
<accession>A0A6A5RCC8</accession>
<dbReference type="AlphaFoldDB" id="A0A6A5RCC8"/>
<organism evidence="3 4">
    <name type="scientific">Didymella exigua CBS 183.55</name>
    <dbReference type="NCBI Taxonomy" id="1150837"/>
    <lineage>
        <taxon>Eukaryota</taxon>
        <taxon>Fungi</taxon>
        <taxon>Dikarya</taxon>
        <taxon>Ascomycota</taxon>
        <taxon>Pezizomycotina</taxon>
        <taxon>Dothideomycetes</taxon>
        <taxon>Pleosporomycetidae</taxon>
        <taxon>Pleosporales</taxon>
        <taxon>Pleosporineae</taxon>
        <taxon>Didymellaceae</taxon>
        <taxon>Didymella</taxon>
    </lineage>
</organism>
<dbReference type="RefSeq" id="XP_033444529.1">
    <property type="nucleotide sequence ID" value="XM_033597749.1"/>
</dbReference>
<proteinExistence type="predicted"/>
<dbReference type="PROSITE" id="PS51212">
    <property type="entry name" value="WSC"/>
    <property type="match status" value="1"/>
</dbReference>
<evidence type="ECO:0000313" key="3">
    <source>
        <dbReference type="EMBL" id="KAF1924276.1"/>
    </source>
</evidence>
<dbReference type="Pfam" id="PF01822">
    <property type="entry name" value="WSC"/>
    <property type="match status" value="1"/>
</dbReference>
<evidence type="ECO:0000259" key="2">
    <source>
        <dbReference type="PROSITE" id="PS51212"/>
    </source>
</evidence>
<keyword evidence="4" id="KW-1185">Reference proteome</keyword>
<evidence type="ECO:0000256" key="1">
    <source>
        <dbReference type="SAM" id="SignalP"/>
    </source>
</evidence>
<feature type="signal peptide" evidence="1">
    <location>
        <begin position="1"/>
        <end position="19"/>
    </location>
</feature>
<reference evidence="3" key="1">
    <citation type="journal article" date="2020" name="Stud. Mycol.">
        <title>101 Dothideomycetes genomes: a test case for predicting lifestyles and emergence of pathogens.</title>
        <authorList>
            <person name="Haridas S."/>
            <person name="Albert R."/>
            <person name="Binder M."/>
            <person name="Bloem J."/>
            <person name="Labutti K."/>
            <person name="Salamov A."/>
            <person name="Andreopoulos B."/>
            <person name="Baker S."/>
            <person name="Barry K."/>
            <person name="Bills G."/>
            <person name="Bluhm B."/>
            <person name="Cannon C."/>
            <person name="Castanera R."/>
            <person name="Culley D."/>
            <person name="Daum C."/>
            <person name="Ezra D."/>
            <person name="Gonzalez J."/>
            <person name="Henrissat B."/>
            <person name="Kuo A."/>
            <person name="Liang C."/>
            <person name="Lipzen A."/>
            <person name="Lutzoni F."/>
            <person name="Magnuson J."/>
            <person name="Mondo S."/>
            <person name="Nolan M."/>
            <person name="Ohm R."/>
            <person name="Pangilinan J."/>
            <person name="Park H.-J."/>
            <person name="Ramirez L."/>
            <person name="Alfaro M."/>
            <person name="Sun H."/>
            <person name="Tritt A."/>
            <person name="Yoshinaga Y."/>
            <person name="Zwiers L.-H."/>
            <person name="Turgeon B."/>
            <person name="Goodwin S."/>
            <person name="Spatafora J."/>
            <person name="Crous P."/>
            <person name="Grigoriev I."/>
        </authorList>
    </citation>
    <scope>NUCLEOTIDE SEQUENCE</scope>
    <source>
        <strain evidence="3">CBS 183.55</strain>
    </source>
</reference>
<evidence type="ECO:0000313" key="4">
    <source>
        <dbReference type="Proteomes" id="UP000800082"/>
    </source>
</evidence>
<feature type="chain" id="PRO_5025471292" description="WSC domain-containing protein" evidence="1">
    <location>
        <begin position="20"/>
        <end position="146"/>
    </location>
</feature>
<name>A0A6A5RCC8_9PLEO</name>
<dbReference type="InterPro" id="IPR002889">
    <property type="entry name" value="WSC_carb-bd"/>
</dbReference>
<dbReference type="OrthoDB" id="2019572at2759"/>
<dbReference type="GeneID" id="54355416"/>
<feature type="domain" description="WSC" evidence="2">
    <location>
        <begin position="33"/>
        <end position="138"/>
    </location>
</feature>
<keyword evidence="1" id="KW-0732">Signal</keyword>
<dbReference type="EMBL" id="ML978995">
    <property type="protein sequence ID" value="KAF1924276.1"/>
    <property type="molecule type" value="Genomic_DNA"/>
</dbReference>
<sequence length="146" mass="15396">MKAFGYLIASAVLLTGAVAQLKSPAPNTSLGNGWRYKGCYSDTLSTSTILPHALNGSLTHINPNGGALCTQTCRGQGFKYAGTNDNQCWCGNVINPSNSVTAGILSPLGDIACQTSCRGNLPEACGAIDTFISIYEYTNQPLWNIM</sequence>
<gene>
    <name evidence="3" type="ORF">M421DRAFT_8926</name>
</gene>
<dbReference type="SMART" id="SM00321">
    <property type="entry name" value="WSC"/>
    <property type="match status" value="1"/>
</dbReference>